<feature type="transmembrane region" description="Helical" evidence="4">
    <location>
        <begin position="283"/>
        <end position="304"/>
    </location>
</feature>
<feature type="domain" description="Major facilitator superfamily (MFS) profile" evidence="5">
    <location>
        <begin position="14"/>
        <end position="399"/>
    </location>
</feature>
<name>I3TW26_TISMK</name>
<evidence type="ECO:0000259" key="5">
    <source>
        <dbReference type="PROSITE" id="PS50850"/>
    </source>
</evidence>
<dbReference type="GO" id="GO:0022857">
    <property type="term" value="F:transmembrane transporter activity"/>
    <property type="evidence" value="ECO:0007669"/>
    <property type="project" value="InterPro"/>
</dbReference>
<evidence type="ECO:0000313" key="7">
    <source>
        <dbReference type="Proteomes" id="UP000005258"/>
    </source>
</evidence>
<keyword evidence="7" id="KW-1185">Reference proteome</keyword>
<feature type="transmembrane region" description="Helical" evidence="4">
    <location>
        <begin position="370"/>
        <end position="393"/>
    </location>
</feature>
<feature type="transmembrane region" description="Helical" evidence="4">
    <location>
        <begin position="310"/>
        <end position="338"/>
    </location>
</feature>
<keyword evidence="6" id="KW-0614">Plasmid</keyword>
<dbReference type="InterPro" id="IPR036259">
    <property type="entry name" value="MFS_trans_sf"/>
</dbReference>
<evidence type="ECO:0000313" key="6">
    <source>
        <dbReference type="EMBL" id="AFK56964.1"/>
    </source>
</evidence>
<dbReference type="InterPro" id="IPR011701">
    <property type="entry name" value="MFS"/>
</dbReference>
<keyword evidence="1 4" id="KW-0812">Transmembrane</keyword>
<organism evidence="6 7">
    <name type="scientific">Tistrella mobilis (strain KA081020-065)</name>
    <dbReference type="NCBI Taxonomy" id="1110502"/>
    <lineage>
        <taxon>Bacteria</taxon>
        <taxon>Pseudomonadati</taxon>
        <taxon>Pseudomonadota</taxon>
        <taxon>Alphaproteobacteria</taxon>
        <taxon>Geminicoccales</taxon>
        <taxon>Geminicoccaceae</taxon>
        <taxon>Tistrella</taxon>
    </lineage>
</organism>
<evidence type="ECO:0000256" key="4">
    <source>
        <dbReference type="SAM" id="Phobius"/>
    </source>
</evidence>
<evidence type="ECO:0000256" key="1">
    <source>
        <dbReference type="ARBA" id="ARBA00022692"/>
    </source>
</evidence>
<sequence>MTHSISPVSPTETALPRRALPIFAAACGVAVANIYYAQPLLDAIAASFGIAPARIGLVVTLTQIGYAIGLVFVVPLGDLIDRRRLVLRQITLSAAALAIAGTAPTAGVFLAGMLAVGLLAVVVQVLVAFTAALAPAAERGRAVGLVTSGVVAGILAARFVSGTIADLGGWRAVYLTSAVLMLGLAVMLRRLLPHHPAPVAPIGYGALIRSIPVLFLQRPLLRRRAVLAFLIFAAFSTFWTPVVLPLRAPPLLLSHTEVGLFGLAGLAGALAAGVAGRLADRGLGGWTTGLALAILTLSWAPIALLGQSLVLLVIGVILLDLAVQAVHVTSQSLIFAAFPKAQSRLVGGYMVFYAAGSALGGVASTSAYALAGWSGVCLTGAGISAAGLIFHLVTGRGSP</sequence>
<feature type="transmembrane region" description="Helical" evidence="4">
    <location>
        <begin position="142"/>
        <end position="160"/>
    </location>
</feature>
<evidence type="ECO:0000256" key="2">
    <source>
        <dbReference type="ARBA" id="ARBA00022989"/>
    </source>
</evidence>
<accession>I3TW26</accession>
<dbReference type="PANTHER" id="PTHR42910:SF1">
    <property type="entry name" value="MAJOR FACILITATOR SUPERFAMILY (MFS) PROFILE DOMAIN-CONTAINING PROTEIN"/>
    <property type="match status" value="1"/>
</dbReference>
<feature type="transmembrane region" description="Helical" evidence="4">
    <location>
        <begin position="345"/>
        <end position="364"/>
    </location>
</feature>
<reference evidence="6 7" key="1">
    <citation type="journal article" date="2012" name="J. Am. Chem. Soc.">
        <title>Bacterial biosynthesis and maturation of the didemnin anti-cancer agents.</title>
        <authorList>
            <person name="Xu Y."/>
            <person name="Kersten R.D."/>
            <person name="Nam S.J."/>
            <person name="Lu L."/>
            <person name="Al-Suwailem A.M."/>
            <person name="Zheng H."/>
            <person name="Fenical W."/>
            <person name="Dorrestein P.C."/>
            <person name="Moore B.S."/>
            <person name="Qian P.Y."/>
        </authorList>
    </citation>
    <scope>NUCLEOTIDE SEQUENCE [LARGE SCALE GENOMIC DNA]</scope>
    <source>
        <strain evidence="6 7">KA081020-065</strain>
    </source>
</reference>
<dbReference type="SUPFAM" id="SSF103473">
    <property type="entry name" value="MFS general substrate transporter"/>
    <property type="match status" value="1"/>
</dbReference>
<dbReference type="Proteomes" id="UP000005258">
    <property type="component" value="Plasmid pTM3"/>
</dbReference>
<keyword evidence="2 4" id="KW-1133">Transmembrane helix</keyword>
<dbReference type="PATRIC" id="fig|1110502.3.peg.5224"/>
<dbReference type="InterPro" id="IPR020846">
    <property type="entry name" value="MFS_dom"/>
</dbReference>
<feature type="transmembrane region" description="Helical" evidence="4">
    <location>
        <begin position="109"/>
        <end position="135"/>
    </location>
</feature>
<dbReference type="EMBL" id="CP003239">
    <property type="protein sequence ID" value="AFK56964.1"/>
    <property type="molecule type" value="Genomic_DNA"/>
</dbReference>
<feature type="transmembrane region" description="Helical" evidence="4">
    <location>
        <begin position="43"/>
        <end position="73"/>
    </location>
</feature>
<dbReference type="Gene3D" id="1.20.1250.20">
    <property type="entry name" value="MFS general substrate transporter like domains"/>
    <property type="match status" value="1"/>
</dbReference>
<dbReference type="RefSeq" id="WP_014747953.1">
    <property type="nucleotide sequence ID" value="NC_017958.1"/>
</dbReference>
<feature type="transmembrane region" description="Helical" evidence="4">
    <location>
        <begin position="258"/>
        <end position="276"/>
    </location>
</feature>
<evidence type="ECO:0000256" key="3">
    <source>
        <dbReference type="ARBA" id="ARBA00023136"/>
    </source>
</evidence>
<dbReference type="HOGENOM" id="CLU_001265_23_0_5"/>
<gene>
    <name evidence="6" type="primary">ygaY</name>
    <name evidence="6" type="ordered locus">TMO_c0354</name>
</gene>
<feature type="transmembrane region" description="Helical" evidence="4">
    <location>
        <begin position="172"/>
        <end position="192"/>
    </location>
</feature>
<dbReference type="Pfam" id="PF07690">
    <property type="entry name" value="MFS_1"/>
    <property type="match status" value="1"/>
</dbReference>
<dbReference type="AlphaFoldDB" id="I3TW26"/>
<geneLocation type="plasmid" evidence="6 7">
    <name>pTM3</name>
</geneLocation>
<feature type="transmembrane region" description="Helical" evidence="4">
    <location>
        <begin position="225"/>
        <end position="246"/>
    </location>
</feature>
<dbReference type="PANTHER" id="PTHR42910">
    <property type="entry name" value="TRANSPORTER SCO4007-RELATED"/>
    <property type="match status" value="1"/>
</dbReference>
<keyword evidence="3 4" id="KW-0472">Membrane</keyword>
<feature type="transmembrane region" description="Helical" evidence="4">
    <location>
        <begin position="85"/>
        <end position="103"/>
    </location>
</feature>
<dbReference type="KEGG" id="tmo:TMO_c0354"/>
<protein>
    <submittedName>
        <fullName evidence="6">Major facilitator transporter</fullName>
    </submittedName>
</protein>
<dbReference type="CDD" id="cd17324">
    <property type="entry name" value="MFS_NepI_like"/>
    <property type="match status" value="1"/>
</dbReference>
<dbReference type="PROSITE" id="PS50850">
    <property type="entry name" value="MFS"/>
    <property type="match status" value="1"/>
</dbReference>
<proteinExistence type="predicted"/>
<feature type="transmembrane region" description="Helical" evidence="4">
    <location>
        <begin position="20"/>
        <end position="37"/>
    </location>
</feature>